<dbReference type="EMBL" id="JBGBPQ010000002">
    <property type="protein sequence ID" value="KAL1528139.1"/>
    <property type="molecule type" value="Genomic_DNA"/>
</dbReference>
<dbReference type="InterPro" id="IPR001646">
    <property type="entry name" value="5peptide_repeat"/>
</dbReference>
<dbReference type="Gene3D" id="2.160.20.80">
    <property type="entry name" value="E3 ubiquitin-protein ligase SopA"/>
    <property type="match status" value="1"/>
</dbReference>
<reference evidence="4 5" key="1">
    <citation type="journal article" date="2024" name="Science">
        <title>Giant polyketide synthase enzymes in the biosynthesis of giant marine polyether toxins.</title>
        <authorList>
            <person name="Fallon T.R."/>
            <person name="Shende V.V."/>
            <person name="Wierzbicki I.H."/>
            <person name="Pendleton A.L."/>
            <person name="Watervoot N.F."/>
            <person name="Auber R.P."/>
            <person name="Gonzalez D.J."/>
            <person name="Wisecaver J.H."/>
            <person name="Moore B.S."/>
        </authorList>
    </citation>
    <scope>NUCLEOTIDE SEQUENCE [LARGE SCALE GENOMIC DNA]</scope>
    <source>
        <strain evidence="4 5">12B1</strain>
    </source>
</reference>
<evidence type="ECO:0000313" key="5">
    <source>
        <dbReference type="Proteomes" id="UP001515480"/>
    </source>
</evidence>
<dbReference type="SUPFAM" id="SSF141571">
    <property type="entry name" value="Pentapeptide repeat-like"/>
    <property type="match status" value="1"/>
</dbReference>
<keyword evidence="3" id="KW-0732">Signal</keyword>
<proteinExistence type="predicted"/>
<evidence type="ECO:0000256" key="2">
    <source>
        <dbReference type="SAM" id="MobiDB-lite"/>
    </source>
</evidence>
<evidence type="ECO:0008006" key="6">
    <source>
        <dbReference type="Google" id="ProtNLM"/>
    </source>
</evidence>
<organism evidence="4 5">
    <name type="scientific">Prymnesium parvum</name>
    <name type="common">Toxic golden alga</name>
    <dbReference type="NCBI Taxonomy" id="97485"/>
    <lineage>
        <taxon>Eukaryota</taxon>
        <taxon>Haptista</taxon>
        <taxon>Haptophyta</taxon>
        <taxon>Prymnesiophyceae</taxon>
        <taxon>Prymnesiales</taxon>
        <taxon>Prymnesiaceae</taxon>
        <taxon>Prymnesium</taxon>
    </lineage>
</organism>
<feature type="compositionally biased region" description="Polar residues" evidence="2">
    <location>
        <begin position="184"/>
        <end position="193"/>
    </location>
</feature>
<name>A0AB34K2C4_PRYPA</name>
<evidence type="ECO:0000256" key="1">
    <source>
        <dbReference type="ARBA" id="ARBA00022737"/>
    </source>
</evidence>
<comment type="caution">
    <text evidence="4">The sequence shown here is derived from an EMBL/GenBank/DDBJ whole genome shotgun (WGS) entry which is preliminary data.</text>
</comment>
<dbReference type="PANTHER" id="PTHR47485:SF1">
    <property type="entry name" value="THYLAKOID LUMENAL 17.4 KDA PROTEIN, CHLOROPLASTIC"/>
    <property type="match status" value="1"/>
</dbReference>
<evidence type="ECO:0000256" key="3">
    <source>
        <dbReference type="SAM" id="SignalP"/>
    </source>
</evidence>
<sequence length="204" mass="21497">MRLPPPAQIAAPAAAFALSSLLTFSTLGPIPSALADGDTASFRFPPIDRAKKNRCTFASSAMGQANAARDSLYDLRECKMSSKDASTYDLSGALMADGDFSKVNFKEAQLSKVFAPGAIFDGADFTNGIVDRAYFKGASFEGAIFSNAVLSGSSFENANLKNADFTDAYIGDFDLRKLCKNPTLTGENPSTGAPTRESAGCANR</sequence>
<dbReference type="Proteomes" id="UP001515480">
    <property type="component" value="Unassembled WGS sequence"/>
</dbReference>
<dbReference type="Pfam" id="PF00805">
    <property type="entry name" value="Pentapeptide"/>
    <property type="match status" value="2"/>
</dbReference>
<feature type="region of interest" description="Disordered" evidence="2">
    <location>
        <begin position="184"/>
        <end position="204"/>
    </location>
</feature>
<gene>
    <name evidence="4" type="ORF">AB1Y20_009501</name>
</gene>
<keyword evidence="1" id="KW-0677">Repeat</keyword>
<dbReference type="PANTHER" id="PTHR47485">
    <property type="entry name" value="THYLAKOID LUMENAL 17.4 KDA PROTEIN, CHLOROPLASTIC"/>
    <property type="match status" value="1"/>
</dbReference>
<evidence type="ECO:0000313" key="4">
    <source>
        <dbReference type="EMBL" id="KAL1528139.1"/>
    </source>
</evidence>
<dbReference type="AlphaFoldDB" id="A0AB34K2C4"/>
<accession>A0AB34K2C4</accession>
<feature type="signal peptide" evidence="3">
    <location>
        <begin position="1"/>
        <end position="35"/>
    </location>
</feature>
<feature type="chain" id="PRO_5044258501" description="Pentapeptide repeat-containing protein" evidence="3">
    <location>
        <begin position="36"/>
        <end position="204"/>
    </location>
</feature>
<protein>
    <recommendedName>
        <fullName evidence="6">Pentapeptide repeat-containing protein</fullName>
    </recommendedName>
</protein>
<keyword evidence="5" id="KW-1185">Reference proteome</keyword>